<feature type="signal peptide" evidence="1">
    <location>
        <begin position="1"/>
        <end position="18"/>
    </location>
</feature>
<dbReference type="EMBL" id="JARKIE010000098">
    <property type="protein sequence ID" value="KAJ7686171.1"/>
    <property type="molecule type" value="Genomic_DNA"/>
</dbReference>
<gene>
    <name evidence="2" type="ORF">B0H17DRAFT_1137034</name>
</gene>
<proteinExistence type="predicted"/>
<protein>
    <submittedName>
        <fullName evidence="2">Uncharacterized protein</fullName>
    </submittedName>
</protein>
<dbReference type="AlphaFoldDB" id="A0AAD7D968"/>
<dbReference type="SUPFAM" id="SSF50370">
    <property type="entry name" value="Ricin B-like lectins"/>
    <property type="match status" value="1"/>
</dbReference>
<evidence type="ECO:0000313" key="3">
    <source>
        <dbReference type="Proteomes" id="UP001221757"/>
    </source>
</evidence>
<feature type="chain" id="PRO_5042003658" evidence="1">
    <location>
        <begin position="19"/>
        <end position="190"/>
    </location>
</feature>
<sequence>MFSKVLAFGLLAMTLVRAMPSSQIPLGSCNMEYTATSLVKPGIYRISNGNLRLDAEHAQSVHATTVITPEIIVNGKVGTISTPRSVADLLQWTVEHVGGSQYRIYYMPTGAPVYRNDHGALVMVPPAPDYISTLFDIFSVPGQQNTFVIRVPHTHGVWDIDNKTNSYWPKVVVSEESGSEKQKWQFEFLI</sequence>
<keyword evidence="3" id="KW-1185">Reference proteome</keyword>
<evidence type="ECO:0000313" key="2">
    <source>
        <dbReference type="EMBL" id="KAJ7686171.1"/>
    </source>
</evidence>
<organism evidence="2 3">
    <name type="scientific">Mycena rosella</name>
    <name type="common">Pink bonnet</name>
    <name type="synonym">Agaricus rosellus</name>
    <dbReference type="NCBI Taxonomy" id="1033263"/>
    <lineage>
        <taxon>Eukaryota</taxon>
        <taxon>Fungi</taxon>
        <taxon>Dikarya</taxon>
        <taxon>Basidiomycota</taxon>
        <taxon>Agaricomycotina</taxon>
        <taxon>Agaricomycetes</taxon>
        <taxon>Agaricomycetidae</taxon>
        <taxon>Agaricales</taxon>
        <taxon>Marasmiineae</taxon>
        <taxon>Mycenaceae</taxon>
        <taxon>Mycena</taxon>
    </lineage>
</organism>
<dbReference type="InterPro" id="IPR035992">
    <property type="entry name" value="Ricin_B-like_lectins"/>
</dbReference>
<evidence type="ECO:0000256" key="1">
    <source>
        <dbReference type="SAM" id="SignalP"/>
    </source>
</evidence>
<dbReference type="Proteomes" id="UP001221757">
    <property type="component" value="Unassembled WGS sequence"/>
</dbReference>
<accession>A0AAD7D968</accession>
<dbReference type="Gene3D" id="2.80.10.50">
    <property type="match status" value="1"/>
</dbReference>
<reference evidence="2" key="1">
    <citation type="submission" date="2023-03" db="EMBL/GenBank/DDBJ databases">
        <title>Massive genome expansion in bonnet fungi (Mycena s.s.) driven by repeated elements and novel gene families across ecological guilds.</title>
        <authorList>
            <consortium name="Lawrence Berkeley National Laboratory"/>
            <person name="Harder C.B."/>
            <person name="Miyauchi S."/>
            <person name="Viragh M."/>
            <person name="Kuo A."/>
            <person name="Thoen E."/>
            <person name="Andreopoulos B."/>
            <person name="Lu D."/>
            <person name="Skrede I."/>
            <person name="Drula E."/>
            <person name="Henrissat B."/>
            <person name="Morin E."/>
            <person name="Kohler A."/>
            <person name="Barry K."/>
            <person name="LaButti K."/>
            <person name="Morin E."/>
            <person name="Salamov A."/>
            <person name="Lipzen A."/>
            <person name="Mereny Z."/>
            <person name="Hegedus B."/>
            <person name="Baldrian P."/>
            <person name="Stursova M."/>
            <person name="Weitz H."/>
            <person name="Taylor A."/>
            <person name="Grigoriev I.V."/>
            <person name="Nagy L.G."/>
            <person name="Martin F."/>
            <person name="Kauserud H."/>
        </authorList>
    </citation>
    <scope>NUCLEOTIDE SEQUENCE</scope>
    <source>
        <strain evidence="2">CBHHK067</strain>
    </source>
</reference>
<comment type="caution">
    <text evidence="2">The sequence shown here is derived from an EMBL/GenBank/DDBJ whole genome shotgun (WGS) entry which is preliminary data.</text>
</comment>
<keyword evidence="1" id="KW-0732">Signal</keyword>
<name>A0AAD7D968_MYCRO</name>